<organism evidence="1">
    <name type="scientific">Anguilla anguilla</name>
    <name type="common">European freshwater eel</name>
    <name type="synonym">Muraena anguilla</name>
    <dbReference type="NCBI Taxonomy" id="7936"/>
    <lineage>
        <taxon>Eukaryota</taxon>
        <taxon>Metazoa</taxon>
        <taxon>Chordata</taxon>
        <taxon>Craniata</taxon>
        <taxon>Vertebrata</taxon>
        <taxon>Euteleostomi</taxon>
        <taxon>Actinopterygii</taxon>
        <taxon>Neopterygii</taxon>
        <taxon>Teleostei</taxon>
        <taxon>Anguilliformes</taxon>
        <taxon>Anguillidae</taxon>
        <taxon>Anguilla</taxon>
    </lineage>
</organism>
<reference evidence="1" key="1">
    <citation type="submission" date="2014-11" db="EMBL/GenBank/DDBJ databases">
        <authorList>
            <person name="Amaro Gonzalez C."/>
        </authorList>
    </citation>
    <scope>NUCLEOTIDE SEQUENCE</scope>
</reference>
<name>A0A0E9SUQ9_ANGAN</name>
<reference evidence="1" key="2">
    <citation type="journal article" date="2015" name="Fish Shellfish Immunol.">
        <title>Early steps in the European eel (Anguilla anguilla)-Vibrio vulnificus interaction in the gills: Role of the RtxA13 toxin.</title>
        <authorList>
            <person name="Callol A."/>
            <person name="Pajuelo D."/>
            <person name="Ebbesson L."/>
            <person name="Teles M."/>
            <person name="MacKenzie S."/>
            <person name="Amaro C."/>
        </authorList>
    </citation>
    <scope>NUCLEOTIDE SEQUENCE</scope>
</reference>
<evidence type="ECO:0000313" key="1">
    <source>
        <dbReference type="EMBL" id="JAH44987.1"/>
    </source>
</evidence>
<dbReference type="AlphaFoldDB" id="A0A0E9SUQ9"/>
<dbReference type="EMBL" id="GBXM01063590">
    <property type="protein sequence ID" value="JAH44987.1"/>
    <property type="molecule type" value="Transcribed_RNA"/>
</dbReference>
<proteinExistence type="predicted"/>
<accession>A0A0E9SUQ9</accession>
<protein>
    <submittedName>
        <fullName evidence="1">Uncharacterized protein</fullName>
    </submittedName>
</protein>
<sequence>MGFEFTLSILSSQCLVHTSDGKRE</sequence>